<gene>
    <name evidence="2" type="ORF">CFX1CAM_0328</name>
</gene>
<dbReference type="PANTHER" id="PTHR33734:SF22">
    <property type="entry name" value="MEMBRANE-BOUND LYTIC MUREIN TRANSGLYCOSYLASE D"/>
    <property type="match status" value="1"/>
</dbReference>
<evidence type="ECO:0000313" key="3">
    <source>
        <dbReference type="Proteomes" id="UP000195514"/>
    </source>
</evidence>
<dbReference type="InterPro" id="IPR036779">
    <property type="entry name" value="LysM_dom_sf"/>
</dbReference>
<reference evidence="3" key="1">
    <citation type="submission" date="2017-05" db="EMBL/GenBank/DDBJ databases">
        <authorList>
            <person name="Kirkegaard R."/>
            <person name="Mcilroy J S."/>
        </authorList>
    </citation>
    <scope>NUCLEOTIDE SEQUENCE [LARGE SCALE GENOMIC DNA]</scope>
</reference>
<sequence>MISIVFSALLLSGCKMPASKAPELSDDDLKTTPIVIVTSPSGGLTGGVPPVTGTVEPGYPLEAEQPTEDFFSPTATLAPTIMVPTLTRPEEYTLREGEFPFCIARRFDLDPAALLNLNNLSPDTLVAPGTVLKIPQTGSWGEGDRSLQPHPTTHTISAGETIFSIACSYGSVSPEAIIVVNGLEEPYHLTAGQTLEIP</sequence>
<proteinExistence type="predicted"/>
<dbReference type="SMART" id="SM00257">
    <property type="entry name" value="LysM"/>
    <property type="match status" value="2"/>
</dbReference>
<dbReference type="Gene3D" id="3.10.350.10">
    <property type="entry name" value="LysM domain"/>
    <property type="match status" value="2"/>
</dbReference>
<accession>A0A1Y6K171</accession>
<dbReference type="CDD" id="cd00118">
    <property type="entry name" value="LysM"/>
    <property type="match status" value="2"/>
</dbReference>
<dbReference type="KEGG" id="abat:CFX1CAM_0328"/>
<evidence type="ECO:0000259" key="1">
    <source>
        <dbReference type="PROSITE" id="PS51782"/>
    </source>
</evidence>
<dbReference type="PANTHER" id="PTHR33734">
    <property type="entry name" value="LYSM DOMAIN-CONTAINING GPI-ANCHORED PROTEIN 2"/>
    <property type="match status" value="1"/>
</dbReference>
<dbReference type="Proteomes" id="UP000195514">
    <property type="component" value="Chromosome I"/>
</dbReference>
<dbReference type="PROSITE" id="PS51782">
    <property type="entry name" value="LYSM"/>
    <property type="match status" value="2"/>
</dbReference>
<dbReference type="Pfam" id="PF01476">
    <property type="entry name" value="LysM"/>
    <property type="match status" value="2"/>
</dbReference>
<dbReference type="InterPro" id="IPR018392">
    <property type="entry name" value="LysM"/>
</dbReference>
<feature type="domain" description="LysM" evidence="1">
    <location>
        <begin position="90"/>
        <end position="134"/>
    </location>
</feature>
<evidence type="ECO:0000313" key="2">
    <source>
        <dbReference type="EMBL" id="SMX53394.1"/>
    </source>
</evidence>
<feature type="domain" description="LysM" evidence="1">
    <location>
        <begin position="152"/>
        <end position="197"/>
    </location>
</feature>
<dbReference type="AlphaFoldDB" id="A0A1Y6K171"/>
<name>A0A1Y6K171_9CHLR</name>
<dbReference type="SUPFAM" id="SSF54106">
    <property type="entry name" value="LysM domain"/>
    <property type="match status" value="2"/>
</dbReference>
<protein>
    <recommendedName>
        <fullName evidence="1">LysM domain-containing protein</fullName>
    </recommendedName>
</protein>
<keyword evidence="3" id="KW-1185">Reference proteome</keyword>
<dbReference type="EMBL" id="LT859958">
    <property type="protein sequence ID" value="SMX53394.1"/>
    <property type="molecule type" value="Genomic_DNA"/>
</dbReference>
<dbReference type="GO" id="GO:0008932">
    <property type="term" value="F:lytic endotransglycosylase activity"/>
    <property type="evidence" value="ECO:0007669"/>
    <property type="project" value="TreeGrafter"/>
</dbReference>
<organism evidence="2 3">
    <name type="scientific">Candidatus Brevifilum fermentans</name>
    <dbReference type="NCBI Taxonomy" id="1986204"/>
    <lineage>
        <taxon>Bacteria</taxon>
        <taxon>Bacillati</taxon>
        <taxon>Chloroflexota</taxon>
        <taxon>Anaerolineae</taxon>
        <taxon>Anaerolineales</taxon>
        <taxon>Anaerolineaceae</taxon>
        <taxon>Candidatus Brevifilum</taxon>
    </lineage>
</organism>